<dbReference type="SUPFAM" id="SSF52540">
    <property type="entry name" value="P-loop containing nucleoside triphosphate hydrolases"/>
    <property type="match status" value="1"/>
</dbReference>
<dbReference type="GO" id="GO:0036297">
    <property type="term" value="P:interstrand cross-link repair"/>
    <property type="evidence" value="ECO:0007669"/>
    <property type="project" value="TreeGrafter"/>
</dbReference>
<dbReference type="RefSeq" id="WP_315908363.1">
    <property type="nucleotide sequence ID" value="NZ_JAOPKC010000004.1"/>
</dbReference>
<dbReference type="Proteomes" id="UP001208186">
    <property type="component" value="Unassembled WGS sequence"/>
</dbReference>
<dbReference type="PROSITE" id="PS51194">
    <property type="entry name" value="HELICASE_CTER"/>
    <property type="match status" value="1"/>
</dbReference>
<evidence type="ECO:0000256" key="3">
    <source>
        <dbReference type="SAM" id="MobiDB-lite"/>
    </source>
</evidence>
<organism evidence="7 9">
    <name type="scientific">Halapricum hydrolyticum</name>
    <dbReference type="NCBI Taxonomy" id="2979991"/>
    <lineage>
        <taxon>Archaea</taxon>
        <taxon>Methanobacteriati</taxon>
        <taxon>Methanobacteriota</taxon>
        <taxon>Stenosarchaea group</taxon>
        <taxon>Halobacteria</taxon>
        <taxon>Halobacteriales</taxon>
        <taxon>Haloarculaceae</taxon>
        <taxon>Halapricum</taxon>
    </lineage>
</organism>
<dbReference type="Pfam" id="PF00270">
    <property type="entry name" value="DEAD"/>
    <property type="match status" value="1"/>
</dbReference>
<dbReference type="SMART" id="SM00487">
    <property type="entry name" value="DEXDc"/>
    <property type="match status" value="1"/>
</dbReference>
<feature type="domain" description="Helicase ATP-binding" evidence="4">
    <location>
        <begin position="257"/>
        <end position="493"/>
    </location>
</feature>
<evidence type="ECO:0000256" key="1">
    <source>
        <dbReference type="ARBA" id="ARBA00022741"/>
    </source>
</evidence>
<dbReference type="Proteomes" id="UP001209746">
    <property type="component" value="Unassembled WGS sequence"/>
</dbReference>
<keyword evidence="7" id="KW-0347">Helicase</keyword>
<dbReference type="EMBL" id="JAOPKD010000005">
    <property type="protein sequence ID" value="MCU4726873.1"/>
    <property type="molecule type" value="Genomic_DNA"/>
</dbReference>
<evidence type="ECO:0000259" key="4">
    <source>
        <dbReference type="PROSITE" id="PS51192"/>
    </source>
</evidence>
<dbReference type="Gene3D" id="3.40.50.300">
    <property type="entry name" value="P-loop containing nucleotide triphosphate hydrolases"/>
    <property type="match status" value="2"/>
</dbReference>
<dbReference type="GO" id="GO:0005524">
    <property type="term" value="F:ATP binding"/>
    <property type="evidence" value="ECO:0007669"/>
    <property type="project" value="UniProtKB-KW"/>
</dbReference>
<reference evidence="7" key="1">
    <citation type="submission" date="2023-02" db="EMBL/GenBank/DDBJ databases">
        <title>Enrichment on poylsaccharides allowed isolation of novel metabolic and taxonomic groups of Haloarchaea.</title>
        <authorList>
            <person name="Sorokin D.Y."/>
            <person name="Elcheninov A.G."/>
            <person name="Khizhniak T.V."/>
            <person name="Kolganova T.V."/>
            <person name="Kublanov I.V."/>
        </authorList>
    </citation>
    <scope>NUCLEOTIDE SEQUENCE</scope>
    <source>
        <strain evidence="6 8">HArc-curdl5-1</strain>
        <strain evidence="7">HArc-curdl7</strain>
    </source>
</reference>
<accession>A0AAE3LJ12</accession>
<keyword evidence="2" id="KW-0067">ATP-binding</keyword>
<feature type="region of interest" description="Disordered" evidence="3">
    <location>
        <begin position="894"/>
        <end position="915"/>
    </location>
</feature>
<evidence type="ECO:0000313" key="6">
    <source>
        <dbReference type="EMBL" id="MCU4717598.1"/>
    </source>
</evidence>
<gene>
    <name evidence="7" type="ORF">OB914_07815</name>
    <name evidence="6" type="ORF">OB916_05910</name>
</gene>
<dbReference type="InterPro" id="IPR001650">
    <property type="entry name" value="Helicase_C-like"/>
</dbReference>
<evidence type="ECO:0000313" key="9">
    <source>
        <dbReference type="Proteomes" id="UP001209746"/>
    </source>
</evidence>
<keyword evidence="8" id="KW-1185">Reference proteome</keyword>
<dbReference type="AlphaFoldDB" id="A0AAE3LJ12"/>
<dbReference type="GO" id="GO:0043138">
    <property type="term" value="F:3'-5' DNA helicase activity"/>
    <property type="evidence" value="ECO:0007669"/>
    <property type="project" value="TreeGrafter"/>
</dbReference>
<dbReference type="EMBL" id="JAOPKC010000004">
    <property type="protein sequence ID" value="MCU4717598.1"/>
    <property type="molecule type" value="Genomic_DNA"/>
</dbReference>
<dbReference type="PANTHER" id="PTHR47957:SF3">
    <property type="entry name" value="ATP-DEPENDENT HELICASE HRQ1"/>
    <property type="match status" value="1"/>
</dbReference>
<dbReference type="InterPro" id="IPR014001">
    <property type="entry name" value="Helicase_ATP-bd"/>
</dbReference>
<proteinExistence type="predicted"/>
<evidence type="ECO:0000313" key="7">
    <source>
        <dbReference type="EMBL" id="MCU4726873.1"/>
    </source>
</evidence>
<name>A0AAE3LJ12_9EURY</name>
<dbReference type="GO" id="GO:0003676">
    <property type="term" value="F:nucleic acid binding"/>
    <property type="evidence" value="ECO:0007669"/>
    <property type="project" value="InterPro"/>
</dbReference>
<dbReference type="InterPro" id="IPR027417">
    <property type="entry name" value="P-loop_NTPase"/>
</dbReference>
<keyword evidence="7" id="KW-0378">Hydrolase</keyword>
<protein>
    <submittedName>
        <fullName evidence="7">DEAD/DEAH box helicase</fullName>
    </submittedName>
</protein>
<dbReference type="InterPro" id="IPR011545">
    <property type="entry name" value="DEAD/DEAH_box_helicase_dom"/>
</dbReference>
<keyword evidence="1" id="KW-0547">Nucleotide-binding</keyword>
<evidence type="ECO:0000259" key="5">
    <source>
        <dbReference type="PROSITE" id="PS51194"/>
    </source>
</evidence>
<feature type="domain" description="Helicase C-terminal" evidence="5">
    <location>
        <begin position="635"/>
        <end position="788"/>
    </location>
</feature>
<sequence>MSSQNQTEIPGTNQLEVLWEEFTKEHETLHKRIRAQTQREIDERCKKELNAGNYDAAVALTNIFDWFRENHLADDSVFVTEVLESDAVFMETLDYSRERLGMQIFERLIEELNNRDELIYVSDRQRVRSRVAEIARYFALVRQRIDVDGLTDYGFAPNLVKMVKLDIIDRNQPILDPDRTPGFGQTLRQVNRRISGDDVEPAVELDETLGSDWREVVRETVEVMGEFFEKGLPDDFETMAQYQTDAFVDLYVDSVTDSTDQPERSQVITASTGGGKTEAFLFPTLAYCHTAWRAGISGNKAVLTYPRQDLCNNQFERLVDYVFTINEQANEAHASFQGAPISVGIQHGSRGSVEIECPFCDDDETKMEPDDDEGHFVCSRHDDHQLDWATTDRAAPADIIITTQDSLHVRLMDRYGNDAFWQSPYPTKFLVLDEVHVYTEQSGMHVSNVVRRFKQGVRHKESRQTPMLVASSATIHNAIDFTKRIFDTDEAEHIHPSEEDTERLGSEYMLFVKATEPRDVAIPVGDSVFKPRDQWDDLERTTASNLSCMIQIAFAFYHTMRKEAAGSRPGLDVDKDRILGFVDSIDSVGRLGSNVEDAERERELFRLRRPDAFLDGEGTNPDCPSAKFREGADPELGELESAVCEQVTPNPHLNACSVYEDGECWWTMRDVMDLQPMDMAIHKSGKRQRPTDPRDPGDNWDQLIATSALEVGFDHPSIIGTFQYRAPMSVPSFLQRKGRGGRDAEDKPVTVVVLGSTSTDSFYFHHSENLSNPRDEHLEVPLDEKNQFVRAEHMTAAIFDYFSVHDTVDSTRIYRGWNSNYEGPDFDYLEQELNRRRDDLREWLVSAFDADESGVERVLDELDEYVDLLDEPIAPGQDETAFWKAFSDAVGEAKATGSSTHIDELADELRGDADE</sequence>
<evidence type="ECO:0000256" key="2">
    <source>
        <dbReference type="ARBA" id="ARBA00022840"/>
    </source>
</evidence>
<evidence type="ECO:0000313" key="8">
    <source>
        <dbReference type="Proteomes" id="UP001208186"/>
    </source>
</evidence>
<comment type="caution">
    <text evidence="7">The sequence shown here is derived from an EMBL/GenBank/DDBJ whole genome shotgun (WGS) entry which is preliminary data.</text>
</comment>
<feature type="compositionally biased region" description="Basic and acidic residues" evidence="3">
    <location>
        <begin position="901"/>
        <end position="915"/>
    </location>
</feature>
<dbReference type="PROSITE" id="PS51192">
    <property type="entry name" value="HELICASE_ATP_BIND_1"/>
    <property type="match status" value="1"/>
</dbReference>
<dbReference type="PANTHER" id="PTHR47957">
    <property type="entry name" value="ATP-DEPENDENT HELICASE HRQ1"/>
    <property type="match status" value="1"/>
</dbReference>
<dbReference type="GO" id="GO:0006289">
    <property type="term" value="P:nucleotide-excision repair"/>
    <property type="evidence" value="ECO:0007669"/>
    <property type="project" value="TreeGrafter"/>
</dbReference>